<dbReference type="Gene3D" id="3.50.50.60">
    <property type="entry name" value="FAD/NAD(P)-binding domain"/>
    <property type="match status" value="1"/>
</dbReference>
<dbReference type="GO" id="GO:0051698">
    <property type="term" value="F:saccharopine oxidase activity"/>
    <property type="evidence" value="ECO:0007669"/>
    <property type="project" value="TreeGrafter"/>
</dbReference>
<keyword evidence="5" id="KW-0560">Oxidoreductase</keyword>
<proteinExistence type="inferred from homology"/>
<dbReference type="SUPFAM" id="SSF51905">
    <property type="entry name" value="FAD/NAD(P)-binding domain"/>
    <property type="match status" value="1"/>
</dbReference>
<evidence type="ECO:0000259" key="6">
    <source>
        <dbReference type="Pfam" id="PF01266"/>
    </source>
</evidence>
<dbReference type="InterPro" id="IPR006076">
    <property type="entry name" value="FAD-dep_OxRdtase"/>
</dbReference>
<dbReference type="PANTHER" id="PTHR10961:SF26">
    <property type="entry name" value="L-SACCHAROPINE OXIDASE"/>
    <property type="match status" value="1"/>
</dbReference>
<name>A0A9P6GD94_9PLEO</name>
<comment type="cofactor">
    <cofactor evidence="1">
        <name>FAD</name>
        <dbReference type="ChEBI" id="CHEBI:57692"/>
    </cofactor>
</comment>
<accession>A0A9P6GD94</accession>
<dbReference type="PANTHER" id="PTHR10961">
    <property type="entry name" value="PEROXISOMAL SARCOSINE OXIDASE"/>
    <property type="match status" value="1"/>
</dbReference>
<keyword evidence="3" id="KW-0285">Flavoprotein</keyword>
<protein>
    <recommendedName>
        <fullName evidence="6">FAD dependent oxidoreductase domain-containing protein</fullName>
    </recommendedName>
</protein>
<evidence type="ECO:0000256" key="2">
    <source>
        <dbReference type="ARBA" id="ARBA00010989"/>
    </source>
</evidence>
<organism evidence="7 8">
    <name type="scientific">Paraphaeosphaeria minitans</name>
    <dbReference type="NCBI Taxonomy" id="565426"/>
    <lineage>
        <taxon>Eukaryota</taxon>
        <taxon>Fungi</taxon>
        <taxon>Dikarya</taxon>
        <taxon>Ascomycota</taxon>
        <taxon>Pezizomycotina</taxon>
        <taxon>Dothideomycetes</taxon>
        <taxon>Pleosporomycetidae</taxon>
        <taxon>Pleosporales</taxon>
        <taxon>Massarineae</taxon>
        <taxon>Didymosphaeriaceae</taxon>
        <taxon>Paraphaeosphaeria</taxon>
    </lineage>
</organism>
<dbReference type="EMBL" id="WJXW01000008">
    <property type="protein sequence ID" value="KAF9733551.1"/>
    <property type="molecule type" value="Genomic_DNA"/>
</dbReference>
<dbReference type="InterPro" id="IPR036188">
    <property type="entry name" value="FAD/NAD-bd_sf"/>
</dbReference>
<dbReference type="Proteomes" id="UP000756921">
    <property type="component" value="Unassembled WGS sequence"/>
</dbReference>
<evidence type="ECO:0000256" key="1">
    <source>
        <dbReference type="ARBA" id="ARBA00001974"/>
    </source>
</evidence>
<dbReference type="GO" id="GO:0008115">
    <property type="term" value="F:sarcosine oxidase activity"/>
    <property type="evidence" value="ECO:0007669"/>
    <property type="project" value="TreeGrafter"/>
</dbReference>
<keyword evidence="8" id="KW-1185">Reference proteome</keyword>
<evidence type="ECO:0000313" key="8">
    <source>
        <dbReference type="Proteomes" id="UP000756921"/>
    </source>
</evidence>
<keyword evidence="4" id="KW-0274">FAD</keyword>
<dbReference type="Pfam" id="PF01266">
    <property type="entry name" value="DAO"/>
    <property type="match status" value="1"/>
</dbReference>
<evidence type="ECO:0000256" key="5">
    <source>
        <dbReference type="ARBA" id="ARBA00023002"/>
    </source>
</evidence>
<evidence type="ECO:0000313" key="7">
    <source>
        <dbReference type="EMBL" id="KAF9733551.1"/>
    </source>
</evidence>
<reference evidence="7" key="1">
    <citation type="journal article" date="2020" name="Mol. Plant Microbe Interact.">
        <title>Genome Sequence of the Biocontrol Agent Coniothyrium minitans strain Conio (IMI 134523).</title>
        <authorList>
            <person name="Patel D."/>
            <person name="Shittu T.A."/>
            <person name="Baroncelli R."/>
            <person name="Muthumeenakshi S."/>
            <person name="Osborne T.H."/>
            <person name="Janganan T.K."/>
            <person name="Sreenivasaprasad S."/>
        </authorList>
    </citation>
    <scope>NUCLEOTIDE SEQUENCE</scope>
    <source>
        <strain evidence="7">Conio</strain>
    </source>
</reference>
<dbReference type="AlphaFoldDB" id="A0A9P6GD94"/>
<dbReference type="InterPro" id="IPR045170">
    <property type="entry name" value="MTOX"/>
</dbReference>
<evidence type="ECO:0000256" key="3">
    <source>
        <dbReference type="ARBA" id="ARBA00022630"/>
    </source>
</evidence>
<feature type="domain" description="FAD dependent oxidoreductase" evidence="6">
    <location>
        <begin position="9"/>
        <end position="384"/>
    </location>
</feature>
<comment type="caution">
    <text evidence="7">The sequence shown here is derived from an EMBL/GenBank/DDBJ whole genome shotgun (WGS) entry which is preliminary data.</text>
</comment>
<dbReference type="OrthoDB" id="2219495at2759"/>
<evidence type="ECO:0000256" key="4">
    <source>
        <dbReference type="ARBA" id="ARBA00022827"/>
    </source>
</evidence>
<dbReference type="Gene3D" id="3.30.9.10">
    <property type="entry name" value="D-Amino Acid Oxidase, subunit A, domain 2"/>
    <property type="match status" value="1"/>
</dbReference>
<comment type="similarity">
    <text evidence="2">Belongs to the MSOX/MTOX family.</text>
</comment>
<dbReference type="GO" id="GO:0050660">
    <property type="term" value="F:flavin adenine dinucleotide binding"/>
    <property type="evidence" value="ECO:0007669"/>
    <property type="project" value="InterPro"/>
</dbReference>
<gene>
    <name evidence="7" type="ORF">PMIN01_07894</name>
</gene>
<sequence>MTLPKSEPIAIIGGGAFGLSTALELSRNGYTNITVFEKDEEIPSRWSAANDLNKIARAEYEDEWYTNLAIEAMNEWQTPFYAPYFHRVGFLNCCSEAAPQKAVDTMERFKAAAERSSVMKPFVNTVNNRKDLLQACWQFTGSLPGWRGYINTYDGYVHSANALRGVYRAARSNGVRFFLGEKVGAVKEVIYENTSRGRRSTGVRTQDGRAHAASLVIVAVGAAAHKILPELGTNVSAKSWSVGHVRLTDDETAALRGIPVVYARDLGFFFEPDPKTNLLKICPMGGGYVNTDPASGVSKAPEGLNRFVPYEDELKMKELLRQTLPHLADRPLVEKTLCWFADTDDSDFIIDYVPETSASVMVMTGDSGHGFKMFPIVGRWVRELLKASGGQQPIKRWRWREPKPVNGETSQDADVSWRVGDVRELRDLSEQPVKAKL</sequence>